<accession>A0A3M6F281</accession>
<feature type="region of interest" description="Disordered" evidence="1">
    <location>
        <begin position="41"/>
        <end position="72"/>
    </location>
</feature>
<dbReference type="Proteomes" id="UP000269872">
    <property type="component" value="Unassembled WGS sequence"/>
</dbReference>
<evidence type="ECO:0000313" key="3">
    <source>
        <dbReference type="Proteomes" id="UP000269872"/>
    </source>
</evidence>
<comment type="caution">
    <text evidence="2">The sequence shown here is derived from an EMBL/GenBank/DDBJ whole genome shotgun (WGS) entry which is preliminary data.</text>
</comment>
<evidence type="ECO:0000256" key="1">
    <source>
        <dbReference type="SAM" id="MobiDB-lite"/>
    </source>
</evidence>
<protein>
    <submittedName>
        <fullName evidence="2">Uncharacterized protein</fullName>
    </submittedName>
</protein>
<reference evidence="2 3" key="1">
    <citation type="submission" date="2018-08" db="EMBL/GenBank/DDBJ databases">
        <title>Recombination of ecologically and evolutionarily significant loci maintains genetic cohesion in the Pseudomonas syringae species complex.</title>
        <authorList>
            <person name="Dillon M."/>
            <person name="Thakur S."/>
            <person name="Almeida R.N.D."/>
            <person name="Weir B.S."/>
            <person name="Guttman D.S."/>
        </authorList>
    </citation>
    <scope>NUCLEOTIDE SEQUENCE [LARGE SCALE GENOMIC DNA]</scope>
    <source>
        <strain evidence="2 3">ICMP 7496</strain>
    </source>
</reference>
<name>A0A3M6F281_9PSED</name>
<proteinExistence type="predicted"/>
<dbReference type="AlphaFoldDB" id="A0A3M6F281"/>
<evidence type="ECO:0000313" key="2">
    <source>
        <dbReference type="EMBL" id="RMV74652.1"/>
    </source>
</evidence>
<gene>
    <name evidence="2" type="ORF">ALP05_05089</name>
</gene>
<organism evidence="2 3">
    <name type="scientific">Pseudomonas caricapapayae</name>
    <dbReference type="NCBI Taxonomy" id="46678"/>
    <lineage>
        <taxon>Bacteria</taxon>
        <taxon>Pseudomonadati</taxon>
        <taxon>Pseudomonadota</taxon>
        <taxon>Gammaproteobacteria</taxon>
        <taxon>Pseudomonadales</taxon>
        <taxon>Pseudomonadaceae</taxon>
        <taxon>Pseudomonas</taxon>
    </lineage>
</organism>
<sequence length="72" mass="8156">MSKKAALRCFSIELIGRPDTYRSSRSSVGMPWVTLRVTNPRRTAGSRLDAERPEMHASAEHWHDSHAHAQIT</sequence>
<feature type="compositionally biased region" description="Basic and acidic residues" evidence="1">
    <location>
        <begin position="48"/>
        <end position="72"/>
    </location>
</feature>
<dbReference type="EMBL" id="RBUY01000107">
    <property type="protein sequence ID" value="RMV74652.1"/>
    <property type="molecule type" value="Genomic_DNA"/>
</dbReference>